<gene>
    <name evidence="1" type="ORF">RPERSI_LOCUS5491</name>
</gene>
<comment type="caution">
    <text evidence="1">The sequence shown here is derived from an EMBL/GenBank/DDBJ whole genome shotgun (WGS) entry which is preliminary data.</text>
</comment>
<dbReference type="EMBL" id="CAJVQC010008231">
    <property type="protein sequence ID" value="CAG8589853.1"/>
    <property type="molecule type" value="Genomic_DNA"/>
</dbReference>
<dbReference type="Proteomes" id="UP000789920">
    <property type="component" value="Unassembled WGS sequence"/>
</dbReference>
<sequence length="319" mass="37108">TQDKSAIQYTDTLYVDKIFSQASEYSKQDSDFSSDKCEALPTWFPTREIACLPTKIHKENILTKSQHLNIFKNEPRNANISYNPLKLDKMLAKVLYKISAALWLLDNVLKSVYTSKPLYTDQDRLLETRVMPQVEEAVLVIIIGQLLLAIIRNLTGKEAALQPSRVTSHRKINNNIENRGKTSTLHTEDLRLCDKFKKIETDISTTSRISRIYNKLQDYDTSTTQTQDKRYPERLQNNQWMRHVSGSFPRKHITDIVVNNKSRRLRSSTGNMAALWLLEQPTKTFTYQYSRTYSNTLRSSSIQGLKRSSSYDQKRQYYM</sequence>
<evidence type="ECO:0000313" key="1">
    <source>
        <dbReference type="EMBL" id="CAG8589853.1"/>
    </source>
</evidence>
<keyword evidence="2" id="KW-1185">Reference proteome</keyword>
<evidence type="ECO:0000313" key="2">
    <source>
        <dbReference type="Proteomes" id="UP000789920"/>
    </source>
</evidence>
<protein>
    <submittedName>
        <fullName evidence="1">2101_t:CDS:1</fullName>
    </submittedName>
</protein>
<reference evidence="1" key="1">
    <citation type="submission" date="2021-06" db="EMBL/GenBank/DDBJ databases">
        <authorList>
            <person name="Kallberg Y."/>
            <person name="Tangrot J."/>
            <person name="Rosling A."/>
        </authorList>
    </citation>
    <scope>NUCLEOTIDE SEQUENCE</scope>
    <source>
        <strain evidence="1">MA461A</strain>
    </source>
</reference>
<feature type="non-terminal residue" evidence="1">
    <location>
        <position position="319"/>
    </location>
</feature>
<organism evidence="1 2">
    <name type="scientific">Racocetra persica</name>
    <dbReference type="NCBI Taxonomy" id="160502"/>
    <lineage>
        <taxon>Eukaryota</taxon>
        <taxon>Fungi</taxon>
        <taxon>Fungi incertae sedis</taxon>
        <taxon>Mucoromycota</taxon>
        <taxon>Glomeromycotina</taxon>
        <taxon>Glomeromycetes</taxon>
        <taxon>Diversisporales</taxon>
        <taxon>Gigasporaceae</taxon>
        <taxon>Racocetra</taxon>
    </lineage>
</organism>
<proteinExistence type="predicted"/>
<accession>A0ACA9MHV3</accession>
<feature type="non-terminal residue" evidence="1">
    <location>
        <position position="1"/>
    </location>
</feature>
<name>A0ACA9MHV3_9GLOM</name>